<organism evidence="2 3">
    <name type="scientific">Coprinellus micaceus</name>
    <name type="common">Glistening ink-cap mushroom</name>
    <name type="synonym">Coprinus micaceus</name>
    <dbReference type="NCBI Taxonomy" id="71717"/>
    <lineage>
        <taxon>Eukaryota</taxon>
        <taxon>Fungi</taxon>
        <taxon>Dikarya</taxon>
        <taxon>Basidiomycota</taxon>
        <taxon>Agaricomycotina</taxon>
        <taxon>Agaricomycetes</taxon>
        <taxon>Agaricomycetidae</taxon>
        <taxon>Agaricales</taxon>
        <taxon>Agaricineae</taxon>
        <taxon>Psathyrellaceae</taxon>
        <taxon>Coprinellus</taxon>
    </lineage>
</organism>
<sequence>MTIQHSASTTHRSGLIVDIPTPAMAPRREIVYLKAEDETFIAGRQALVGHSLVFEDMFLVGNSSSGEGRSAENPIFLEGYKAADLEALLIILYPTTDDVIAGKFTLTKEQWVGVLRIARPWRMEKIRKLAIEALSEGAYGLTAVDKVALGLNHKVASWLIEGLTTLASAAQEFPLDSIEEAVGPRTAYRIAGVQMKANPKARVTSISVGRNRCVAFPIAAIHCVFCCKPMVTGGLGCQSCSICLRSGILGAIYVSPSAETSKVFIPSSIGSHCFYLPARHVTCSSCHHPAIPQGITCPSCNRYHAGSTNMYLALCPPTQSQPVPSTEDLVREAFKNEIDECEP</sequence>
<feature type="domain" description="BTB" evidence="1">
    <location>
        <begin position="31"/>
        <end position="134"/>
    </location>
</feature>
<dbReference type="InterPro" id="IPR011333">
    <property type="entry name" value="SKP1/BTB/POZ_sf"/>
</dbReference>
<name>A0A4Y7TF53_COPMI</name>
<dbReference type="Pfam" id="PF00651">
    <property type="entry name" value="BTB"/>
    <property type="match status" value="1"/>
</dbReference>
<comment type="caution">
    <text evidence="2">The sequence shown here is derived from an EMBL/GenBank/DDBJ whole genome shotgun (WGS) entry which is preliminary data.</text>
</comment>
<dbReference type="EMBL" id="QPFP01000015">
    <property type="protein sequence ID" value="TEB32594.1"/>
    <property type="molecule type" value="Genomic_DNA"/>
</dbReference>
<accession>A0A4Y7TF53</accession>
<dbReference type="Proteomes" id="UP000298030">
    <property type="component" value="Unassembled WGS sequence"/>
</dbReference>
<dbReference type="Gene3D" id="3.30.710.10">
    <property type="entry name" value="Potassium Channel Kv1.1, Chain A"/>
    <property type="match status" value="1"/>
</dbReference>
<dbReference type="SUPFAM" id="SSF54695">
    <property type="entry name" value="POZ domain"/>
    <property type="match status" value="1"/>
</dbReference>
<evidence type="ECO:0000313" key="3">
    <source>
        <dbReference type="Proteomes" id="UP000298030"/>
    </source>
</evidence>
<dbReference type="InterPro" id="IPR000210">
    <property type="entry name" value="BTB/POZ_dom"/>
</dbReference>
<evidence type="ECO:0000313" key="2">
    <source>
        <dbReference type="EMBL" id="TEB32594.1"/>
    </source>
</evidence>
<dbReference type="AlphaFoldDB" id="A0A4Y7TF53"/>
<dbReference type="OrthoDB" id="2593747at2759"/>
<proteinExistence type="predicted"/>
<gene>
    <name evidence="2" type="ORF">FA13DRAFT_262026</name>
</gene>
<reference evidence="2 3" key="1">
    <citation type="journal article" date="2019" name="Nat. Ecol. Evol.">
        <title>Megaphylogeny resolves global patterns of mushroom evolution.</title>
        <authorList>
            <person name="Varga T."/>
            <person name="Krizsan K."/>
            <person name="Foldi C."/>
            <person name="Dima B."/>
            <person name="Sanchez-Garcia M."/>
            <person name="Sanchez-Ramirez S."/>
            <person name="Szollosi G.J."/>
            <person name="Szarkandi J.G."/>
            <person name="Papp V."/>
            <person name="Albert L."/>
            <person name="Andreopoulos W."/>
            <person name="Angelini C."/>
            <person name="Antonin V."/>
            <person name="Barry K.W."/>
            <person name="Bougher N.L."/>
            <person name="Buchanan P."/>
            <person name="Buyck B."/>
            <person name="Bense V."/>
            <person name="Catcheside P."/>
            <person name="Chovatia M."/>
            <person name="Cooper J."/>
            <person name="Damon W."/>
            <person name="Desjardin D."/>
            <person name="Finy P."/>
            <person name="Geml J."/>
            <person name="Haridas S."/>
            <person name="Hughes K."/>
            <person name="Justo A."/>
            <person name="Karasinski D."/>
            <person name="Kautmanova I."/>
            <person name="Kiss B."/>
            <person name="Kocsube S."/>
            <person name="Kotiranta H."/>
            <person name="LaButti K.M."/>
            <person name="Lechner B.E."/>
            <person name="Liimatainen K."/>
            <person name="Lipzen A."/>
            <person name="Lukacs Z."/>
            <person name="Mihaltcheva S."/>
            <person name="Morgado L.N."/>
            <person name="Niskanen T."/>
            <person name="Noordeloos M.E."/>
            <person name="Ohm R.A."/>
            <person name="Ortiz-Santana B."/>
            <person name="Ovrebo C."/>
            <person name="Racz N."/>
            <person name="Riley R."/>
            <person name="Savchenko A."/>
            <person name="Shiryaev A."/>
            <person name="Soop K."/>
            <person name="Spirin V."/>
            <person name="Szebenyi C."/>
            <person name="Tomsovsky M."/>
            <person name="Tulloss R.E."/>
            <person name="Uehling J."/>
            <person name="Grigoriev I.V."/>
            <person name="Vagvolgyi C."/>
            <person name="Papp T."/>
            <person name="Martin F.M."/>
            <person name="Miettinen O."/>
            <person name="Hibbett D.S."/>
            <person name="Nagy L.G."/>
        </authorList>
    </citation>
    <scope>NUCLEOTIDE SEQUENCE [LARGE SCALE GENOMIC DNA]</scope>
    <source>
        <strain evidence="2 3">FP101781</strain>
    </source>
</reference>
<keyword evidence="3" id="KW-1185">Reference proteome</keyword>
<dbReference type="STRING" id="71717.A0A4Y7TF53"/>
<evidence type="ECO:0000259" key="1">
    <source>
        <dbReference type="Pfam" id="PF00651"/>
    </source>
</evidence>
<protein>
    <recommendedName>
        <fullName evidence="1">BTB domain-containing protein</fullName>
    </recommendedName>
</protein>